<dbReference type="PANTHER" id="PTHR11188:SF176">
    <property type="entry name" value="ARRESTIN DOMAIN-CONTAINING PROTEIN 1"/>
    <property type="match status" value="1"/>
</dbReference>
<dbReference type="Pfam" id="PF02752">
    <property type="entry name" value="Arrestin_C"/>
    <property type="match status" value="1"/>
</dbReference>
<dbReference type="InterPro" id="IPR011022">
    <property type="entry name" value="Arrestin_C-like"/>
</dbReference>
<comment type="caution">
    <text evidence="4">The sequence shown here is derived from an EMBL/GenBank/DDBJ whole genome shotgun (WGS) entry which is preliminary data.</text>
</comment>
<comment type="similarity">
    <text evidence="1">Belongs to the arrestin family.</text>
</comment>
<dbReference type="Pfam" id="PF00339">
    <property type="entry name" value="Arrestin_N"/>
    <property type="match status" value="1"/>
</dbReference>
<evidence type="ECO:0000313" key="4">
    <source>
        <dbReference type="EMBL" id="KAK7116093.1"/>
    </source>
</evidence>
<organism evidence="4 5">
    <name type="scientific">Littorina saxatilis</name>
    <dbReference type="NCBI Taxonomy" id="31220"/>
    <lineage>
        <taxon>Eukaryota</taxon>
        <taxon>Metazoa</taxon>
        <taxon>Spiralia</taxon>
        <taxon>Lophotrochozoa</taxon>
        <taxon>Mollusca</taxon>
        <taxon>Gastropoda</taxon>
        <taxon>Caenogastropoda</taxon>
        <taxon>Littorinimorpha</taxon>
        <taxon>Littorinoidea</taxon>
        <taxon>Littorinidae</taxon>
        <taxon>Littorina</taxon>
    </lineage>
</organism>
<dbReference type="SUPFAM" id="SSF81296">
    <property type="entry name" value="E set domains"/>
    <property type="match status" value="2"/>
</dbReference>
<evidence type="ECO:0000259" key="3">
    <source>
        <dbReference type="SMART" id="SM01017"/>
    </source>
</evidence>
<dbReference type="GO" id="GO:0015031">
    <property type="term" value="P:protein transport"/>
    <property type="evidence" value="ECO:0007669"/>
    <property type="project" value="TreeGrafter"/>
</dbReference>
<dbReference type="InterPro" id="IPR050357">
    <property type="entry name" value="Arrestin_domain-protein"/>
</dbReference>
<protein>
    <recommendedName>
        <fullName evidence="3">Arrestin C-terminal-like domain-containing protein</fullName>
    </recommendedName>
</protein>
<feature type="domain" description="Arrestin C-terminal-like" evidence="3">
    <location>
        <begin position="187"/>
        <end position="319"/>
    </location>
</feature>
<keyword evidence="5" id="KW-1185">Reference proteome</keyword>
<evidence type="ECO:0000256" key="1">
    <source>
        <dbReference type="ARBA" id="ARBA00005298"/>
    </source>
</evidence>
<reference evidence="4 5" key="1">
    <citation type="submission" date="2024-02" db="EMBL/GenBank/DDBJ databases">
        <title>Chromosome-scale genome assembly of the rough periwinkle Littorina saxatilis.</title>
        <authorList>
            <person name="De Jode A."/>
            <person name="Faria R."/>
            <person name="Formenti G."/>
            <person name="Sims Y."/>
            <person name="Smith T.P."/>
            <person name="Tracey A."/>
            <person name="Wood J.M.D."/>
            <person name="Zagrodzka Z.B."/>
            <person name="Johannesson K."/>
            <person name="Butlin R.K."/>
            <person name="Leder E.H."/>
        </authorList>
    </citation>
    <scope>NUCLEOTIDE SEQUENCE [LARGE SCALE GENOMIC DNA]</scope>
    <source>
        <strain evidence="4">Snail1</strain>
        <tissue evidence="4">Muscle</tissue>
    </source>
</reference>
<dbReference type="InterPro" id="IPR011021">
    <property type="entry name" value="Arrestin-like_N"/>
</dbReference>
<evidence type="ECO:0000313" key="5">
    <source>
        <dbReference type="Proteomes" id="UP001374579"/>
    </source>
</evidence>
<sequence length="465" mass="51647">MGKIKTFEILVDNPGSTVKAGDSVRGQVLLELSEDVELNEIRVSFTGRCRIQWAEAQKAAPMSEIQSTALDPVVAEEVYVNDFITLFPRTRAGMRGHRKYSKTTLLSKGTHTFNFEFPVPETVSSSFSGNHGYVKYTLKAVVERPWKIDVNTRGIIVESDLDLNNVPGASDSVSVSDDLKITTLLFPSGECNATVRLARKGFLPGDTIPVEFRIHNNSHHEIHKVSLNLKRVVIYKADKRKCTSETILCKSHLGKIPAEKTFEGLHRKLRVPITCLPSGLPGCRLINIKYILELKIKPSLLSLKRLKLHTPIIIGTKDLDCTTYFDSPPDYESCCPPSYEDVLASSSQPLSPTSPSPFSCPFPSLQEPPSPVSPQTSSPWNQDEDDPTPRRFSNVEPRMTVLRQISSPSTEEVESICPPVRPRAHTTSSHDMTHKRGSWLVAPQKEGGTSEEQDLMGSIESLHCM</sequence>
<feature type="compositionally biased region" description="Pro residues" evidence="2">
    <location>
        <begin position="352"/>
        <end position="372"/>
    </location>
</feature>
<proteinExistence type="inferred from homology"/>
<dbReference type="EMBL" id="JBAMIC010000001">
    <property type="protein sequence ID" value="KAK7116093.1"/>
    <property type="molecule type" value="Genomic_DNA"/>
</dbReference>
<name>A0AAN9C223_9CAEN</name>
<dbReference type="PANTHER" id="PTHR11188">
    <property type="entry name" value="ARRESTIN DOMAIN CONTAINING PROTEIN"/>
    <property type="match status" value="1"/>
</dbReference>
<dbReference type="Gene3D" id="2.60.40.640">
    <property type="match status" value="2"/>
</dbReference>
<evidence type="ECO:0000256" key="2">
    <source>
        <dbReference type="SAM" id="MobiDB-lite"/>
    </source>
</evidence>
<dbReference type="Proteomes" id="UP001374579">
    <property type="component" value="Unassembled WGS sequence"/>
</dbReference>
<dbReference type="InterPro" id="IPR014756">
    <property type="entry name" value="Ig_E-set"/>
</dbReference>
<dbReference type="InterPro" id="IPR014752">
    <property type="entry name" value="Arrestin-like_C"/>
</dbReference>
<dbReference type="GO" id="GO:0005737">
    <property type="term" value="C:cytoplasm"/>
    <property type="evidence" value="ECO:0007669"/>
    <property type="project" value="TreeGrafter"/>
</dbReference>
<accession>A0AAN9C223</accession>
<dbReference type="SMART" id="SM01017">
    <property type="entry name" value="Arrestin_C"/>
    <property type="match status" value="1"/>
</dbReference>
<gene>
    <name evidence="4" type="ORF">V1264_001838</name>
</gene>
<feature type="region of interest" description="Disordered" evidence="2">
    <location>
        <begin position="345"/>
        <end position="465"/>
    </location>
</feature>
<dbReference type="AlphaFoldDB" id="A0AAN9C223"/>